<dbReference type="GO" id="GO:0016052">
    <property type="term" value="P:carbohydrate catabolic process"/>
    <property type="evidence" value="ECO:0007669"/>
    <property type="project" value="UniProtKB-ARBA"/>
</dbReference>
<accession>A0A923LQK0</accession>
<dbReference type="InterPro" id="IPR022463">
    <property type="entry name" value="1-PFruKinase"/>
</dbReference>
<comment type="similarity">
    <text evidence="1">Belongs to the carbohydrate kinase pfkB family.</text>
</comment>
<dbReference type="GO" id="GO:0009024">
    <property type="term" value="F:tagatose-6-phosphate kinase activity"/>
    <property type="evidence" value="ECO:0007669"/>
    <property type="project" value="UniProtKB-EC"/>
</dbReference>
<evidence type="ECO:0000256" key="7">
    <source>
        <dbReference type="PIRNR" id="PIRNR000535"/>
    </source>
</evidence>
<protein>
    <recommendedName>
        <fullName evidence="7">Tagatose-6-phosphate kinase</fullName>
        <ecNumber evidence="7">2.7.1.144</ecNumber>
    </recommendedName>
</protein>
<dbReference type="NCBIfam" id="TIGR03168">
    <property type="entry name" value="1-PFK"/>
    <property type="match status" value="1"/>
</dbReference>
<keyword evidence="5 7" id="KW-0067">ATP-binding</keyword>
<comment type="catalytic activity">
    <reaction evidence="7">
        <text>D-tagatofuranose 6-phosphate + ATP = D-tagatofuranose 1,6-bisphosphate + ADP + H(+)</text>
        <dbReference type="Rhea" id="RHEA:12420"/>
        <dbReference type="ChEBI" id="CHEBI:15378"/>
        <dbReference type="ChEBI" id="CHEBI:30616"/>
        <dbReference type="ChEBI" id="CHEBI:58694"/>
        <dbReference type="ChEBI" id="CHEBI:58695"/>
        <dbReference type="ChEBI" id="CHEBI:456216"/>
        <dbReference type="EC" id="2.7.1.144"/>
    </reaction>
</comment>
<comment type="function">
    <text evidence="9">Catalyzes the ATP-dependent phosphorylation of fructose-l-phosphate to fructose-l,6-bisphosphate.</text>
</comment>
<dbReference type="RefSeq" id="WP_186866849.1">
    <property type="nucleotide sequence ID" value="NZ_JACOPH010000005.1"/>
</dbReference>
<evidence type="ECO:0000256" key="2">
    <source>
        <dbReference type="ARBA" id="ARBA00022679"/>
    </source>
</evidence>
<dbReference type="Proteomes" id="UP000606720">
    <property type="component" value="Unassembled WGS sequence"/>
</dbReference>
<sequence length="308" mass="33231">MIITVTMNPAIDKTVEVDHFCPGKLNRIGYPVTDAGGKGINVSKALKKLGETSIATGFLGKAGSDIILDVLSAEQIQTDFISCEGITRTNFKLMELDGTLTELNEPGMTVAREKVEELLEKIEQYATKDVWFVLSGSIPEGVDVDIYARIITKVHQKGAKVFVDADGRALIEAIKAVPDMIKPNEAELAEYFGIRRELSQEEILQLTKRLSDIGIETVVVSQGSRGAVFADAGEEKLVYQNALAVEVHSTVGAGDAMAAALVYAKEKKLPMQKMVQLAMAVSAGAVVTAGTNPPDRETIEAILQKFYG</sequence>
<dbReference type="GO" id="GO:0005829">
    <property type="term" value="C:cytosol"/>
    <property type="evidence" value="ECO:0007669"/>
    <property type="project" value="TreeGrafter"/>
</dbReference>
<dbReference type="NCBIfam" id="TIGR03828">
    <property type="entry name" value="pfkB"/>
    <property type="match status" value="1"/>
</dbReference>
<evidence type="ECO:0000313" key="11">
    <source>
        <dbReference type="EMBL" id="MBC5714091.1"/>
    </source>
</evidence>
<comment type="catalytic activity">
    <reaction evidence="6 9">
        <text>beta-D-fructose 1-phosphate + ATP = beta-D-fructose 1,6-bisphosphate + ADP + H(+)</text>
        <dbReference type="Rhea" id="RHEA:14213"/>
        <dbReference type="ChEBI" id="CHEBI:15378"/>
        <dbReference type="ChEBI" id="CHEBI:30616"/>
        <dbReference type="ChEBI" id="CHEBI:32966"/>
        <dbReference type="ChEBI" id="CHEBI:138881"/>
        <dbReference type="ChEBI" id="CHEBI:456216"/>
        <dbReference type="EC" id="2.7.1.56"/>
    </reaction>
</comment>
<dbReference type="EMBL" id="JACOPH010000005">
    <property type="protein sequence ID" value="MBC5714091.1"/>
    <property type="molecule type" value="Genomic_DNA"/>
</dbReference>
<name>A0A923LQK0_9FIRM</name>
<keyword evidence="3 7" id="KW-0547">Nucleotide-binding</keyword>
<dbReference type="PROSITE" id="PS00584">
    <property type="entry name" value="PFKB_KINASES_2"/>
    <property type="match status" value="1"/>
</dbReference>
<gene>
    <name evidence="11" type="primary">pfkB</name>
    <name evidence="11" type="ORF">H8S17_07705</name>
</gene>
<dbReference type="GO" id="GO:0005524">
    <property type="term" value="F:ATP binding"/>
    <property type="evidence" value="ECO:0007669"/>
    <property type="project" value="UniProtKB-UniRule"/>
</dbReference>
<keyword evidence="2 7" id="KW-0808">Transferase</keyword>
<comment type="pathway">
    <text evidence="7">Carbohydrate metabolism; D-tagatose 6-phosphate degradation; D-glyceraldehyde 3-phosphate and glycerone phosphate from D-tagatose 6-phosphate: step 1/2.</text>
</comment>
<dbReference type="EC" id="2.7.1.144" evidence="7"/>
<evidence type="ECO:0000256" key="5">
    <source>
        <dbReference type="ARBA" id="ARBA00022840"/>
    </source>
</evidence>
<reference evidence="11" key="1">
    <citation type="submission" date="2020-08" db="EMBL/GenBank/DDBJ databases">
        <title>Genome public.</title>
        <authorList>
            <person name="Liu C."/>
            <person name="Sun Q."/>
        </authorList>
    </citation>
    <scope>NUCLEOTIDE SEQUENCE</scope>
    <source>
        <strain evidence="11">BX1005</strain>
    </source>
</reference>
<dbReference type="FunFam" id="3.40.1190.20:FF:000001">
    <property type="entry name" value="Phosphofructokinase"/>
    <property type="match status" value="1"/>
</dbReference>
<feature type="domain" description="Carbohydrate kinase PfkB" evidence="10">
    <location>
        <begin position="6"/>
        <end position="294"/>
    </location>
</feature>
<dbReference type="InterPro" id="IPR002139">
    <property type="entry name" value="Ribo/fructo_kinase"/>
</dbReference>
<dbReference type="GO" id="GO:0044281">
    <property type="term" value="P:small molecule metabolic process"/>
    <property type="evidence" value="ECO:0007669"/>
    <property type="project" value="UniProtKB-ARBA"/>
</dbReference>
<evidence type="ECO:0000256" key="1">
    <source>
        <dbReference type="ARBA" id="ARBA00005380"/>
    </source>
</evidence>
<comment type="similarity">
    <text evidence="7">Belongs to the carbohydrate kinase PfkB family. LacC subfamily.</text>
</comment>
<proteinExistence type="inferred from homology"/>
<dbReference type="PIRSF" id="PIRSF000535">
    <property type="entry name" value="1PFK/6PFK/LacC"/>
    <property type="match status" value="1"/>
</dbReference>
<evidence type="ECO:0000256" key="4">
    <source>
        <dbReference type="ARBA" id="ARBA00022777"/>
    </source>
</evidence>
<dbReference type="Pfam" id="PF00294">
    <property type="entry name" value="PfkB"/>
    <property type="match status" value="1"/>
</dbReference>
<dbReference type="GO" id="GO:0008662">
    <property type="term" value="F:1-phosphofructokinase activity"/>
    <property type="evidence" value="ECO:0007669"/>
    <property type="project" value="UniProtKB-UniRule"/>
</dbReference>
<dbReference type="InterPro" id="IPR029056">
    <property type="entry name" value="Ribokinase-like"/>
</dbReference>
<dbReference type="CDD" id="cd01164">
    <property type="entry name" value="FruK_PfkB_like"/>
    <property type="match status" value="1"/>
</dbReference>
<evidence type="ECO:0000313" key="12">
    <source>
        <dbReference type="Proteomes" id="UP000606720"/>
    </source>
</evidence>
<evidence type="ECO:0000256" key="8">
    <source>
        <dbReference type="RuleBase" id="RU003704"/>
    </source>
</evidence>
<dbReference type="GO" id="GO:0005988">
    <property type="term" value="P:lactose metabolic process"/>
    <property type="evidence" value="ECO:0007669"/>
    <property type="project" value="UniProtKB-KW"/>
</dbReference>
<dbReference type="PRINTS" id="PR00990">
    <property type="entry name" value="RIBOKINASE"/>
</dbReference>
<keyword evidence="12" id="KW-1185">Reference proteome</keyword>
<dbReference type="InterPro" id="IPR002173">
    <property type="entry name" value="Carboh/pur_kinase_PfkB_CS"/>
</dbReference>
<dbReference type="Gene3D" id="3.40.1190.20">
    <property type="match status" value="1"/>
</dbReference>
<dbReference type="InterPro" id="IPR017583">
    <property type="entry name" value="Tagatose/fructose_Pkinase"/>
</dbReference>
<keyword evidence="4 8" id="KW-0418">Kinase</keyword>
<evidence type="ECO:0000259" key="10">
    <source>
        <dbReference type="Pfam" id="PF00294"/>
    </source>
</evidence>
<evidence type="ECO:0000256" key="9">
    <source>
        <dbReference type="RuleBase" id="RU369061"/>
    </source>
</evidence>
<dbReference type="SUPFAM" id="SSF53613">
    <property type="entry name" value="Ribokinase-like"/>
    <property type="match status" value="1"/>
</dbReference>
<organism evidence="11 12">
    <name type="scientific">Roseburia zhanii</name>
    <dbReference type="NCBI Taxonomy" id="2763064"/>
    <lineage>
        <taxon>Bacteria</taxon>
        <taxon>Bacillati</taxon>
        <taxon>Bacillota</taxon>
        <taxon>Clostridia</taxon>
        <taxon>Lachnospirales</taxon>
        <taxon>Lachnospiraceae</taxon>
        <taxon>Roseburia</taxon>
    </lineage>
</organism>
<evidence type="ECO:0000256" key="3">
    <source>
        <dbReference type="ARBA" id="ARBA00022741"/>
    </source>
</evidence>
<comment type="caution">
    <text evidence="11">The sequence shown here is derived from an EMBL/GenBank/DDBJ whole genome shotgun (WGS) entry which is preliminary data.</text>
</comment>
<dbReference type="PANTHER" id="PTHR46566:SF2">
    <property type="entry name" value="ATP-DEPENDENT 6-PHOSPHOFRUCTOKINASE ISOZYME 2"/>
    <property type="match status" value="1"/>
</dbReference>
<dbReference type="PROSITE" id="PS00583">
    <property type="entry name" value="PFKB_KINASES_1"/>
    <property type="match status" value="1"/>
</dbReference>
<keyword evidence="7" id="KW-0423">Lactose metabolism</keyword>
<evidence type="ECO:0000256" key="6">
    <source>
        <dbReference type="ARBA" id="ARBA00047745"/>
    </source>
</evidence>
<dbReference type="AlphaFoldDB" id="A0A923LQK0"/>
<dbReference type="InterPro" id="IPR011611">
    <property type="entry name" value="PfkB_dom"/>
</dbReference>
<dbReference type="PANTHER" id="PTHR46566">
    <property type="entry name" value="1-PHOSPHOFRUCTOKINASE-RELATED"/>
    <property type="match status" value="1"/>
</dbReference>